<proteinExistence type="predicted"/>
<evidence type="ECO:0000313" key="2">
    <source>
        <dbReference type="EMBL" id="AIR97479.1"/>
    </source>
</evidence>
<feature type="compositionally biased region" description="Low complexity" evidence="1">
    <location>
        <begin position="218"/>
        <end position="228"/>
    </location>
</feature>
<dbReference type="PRINTS" id="PR01217">
    <property type="entry name" value="PRICHEXTENSN"/>
</dbReference>
<dbReference type="AlphaFoldDB" id="A0A089X8Q5"/>
<feature type="compositionally biased region" description="Pro residues" evidence="1">
    <location>
        <begin position="101"/>
        <end position="128"/>
    </location>
</feature>
<feature type="compositionally biased region" description="Low complexity" evidence="1">
    <location>
        <begin position="160"/>
        <end position="188"/>
    </location>
</feature>
<name>A0A089X8Q5_STRGA</name>
<feature type="compositionally biased region" description="Low complexity" evidence="1">
    <location>
        <begin position="72"/>
        <end position="85"/>
    </location>
</feature>
<evidence type="ECO:0000256" key="1">
    <source>
        <dbReference type="SAM" id="MobiDB-lite"/>
    </source>
</evidence>
<feature type="compositionally biased region" description="Low complexity" evidence="1">
    <location>
        <begin position="144"/>
        <end position="153"/>
    </location>
</feature>
<dbReference type="STRING" id="1907.SGLAU_07320"/>
<feature type="compositionally biased region" description="Basic and acidic residues" evidence="1">
    <location>
        <begin position="44"/>
        <end position="53"/>
    </location>
</feature>
<organism evidence="2 3">
    <name type="scientific">Streptomyces glaucescens</name>
    <dbReference type="NCBI Taxonomy" id="1907"/>
    <lineage>
        <taxon>Bacteria</taxon>
        <taxon>Bacillati</taxon>
        <taxon>Actinomycetota</taxon>
        <taxon>Actinomycetes</taxon>
        <taxon>Kitasatosporales</taxon>
        <taxon>Streptomycetaceae</taxon>
        <taxon>Streptomyces</taxon>
    </lineage>
</organism>
<dbReference type="eggNOG" id="ENOG5031MZJ">
    <property type="taxonomic scope" value="Bacteria"/>
</dbReference>
<accession>A0A089X8Q5</accession>
<sequence>MTDVSTPQGGDFLDRLIARHAPAPGSLPRAARVRPRLPGPFERVEAVRARGTEEDAAPVWPATTSPAEPRGDGPARPVPAAGPARLLTERERTVVRAEPAPAKPPPPAPPVPAPPLPRPVAPPPPARRPAPDPGRRPAGRPAERTATPAAASAPRPPGAAPAAPAAAPHPRAADTAAARGAVRQAAARRAGRAPEQVVRVQIGRLEVTAGPPPGGGPARRAPARRPAATVSLADYLGRGRE</sequence>
<protein>
    <submittedName>
        <fullName evidence="2">Uncharacterized protein</fullName>
    </submittedName>
</protein>
<dbReference type="Proteomes" id="UP000029482">
    <property type="component" value="Chromosome"/>
</dbReference>
<dbReference type="KEGG" id="sgu:SGLAU_07320"/>
<feature type="region of interest" description="Disordered" evidence="1">
    <location>
        <begin position="44"/>
        <end position="241"/>
    </location>
</feature>
<evidence type="ECO:0000313" key="3">
    <source>
        <dbReference type="Proteomes" id="UP000029482"/>
    </source>
</evidence>
<dbReference type="EMBL" id="CP009438">
    <property type="protein sequence ID" value="AIR97479.1"/>
    <property type="molecule type" value="Genomic_DNA"/>
</dbReference>
<reference evidence="3" key="1">
    <citation type="journal article" date="2015" name="J. Biotechnol.">
        <title>Complete genome sequence of the actinobacterium Streptomyces glaucescens GLA.O (DSM 40922) consisting of a linear chromosome and one linear plasmid.</title>
        <authorList>
            <person name="Ortseifen V."/>
            <person name="Winkler A."/>
            <person name="Albersmeier A."/>
            <person name="Wendler S."/>
            <person name="Puhler A."/>
            <person name="Kalinowski J."/>
            <person name="Ruckert C."/>
        </authorList>
    </citation>
    <scope>NUCLEOTIDE SEQUENCE [LARGE SCALE GENOMIC DNA]</scope>
    <source>
        <strain evidence="3">DSM 40922 / GLA O</strain>
    </source>
</reference>
<dbReference type="HOGENOM" id="CLU_1160559_0_0_11"/>
<gene>
    <name evidence="2" type="ORF">SGLAU_07320</name>
</gene>
<dbReference type="RefSeq" id="WP_043499362.1">
    <property type="nucleotide sequence ID" value="NZ_CP009438.1"/>
</dbReference>
<keyword evidence="3" id="KW-1185">Reference proteome</keyword>